<dbReference type="NCBIfam" id="TIGR04256">
    <property type="entry name" value="GxxExxY"/>
    <property type="match status" value="1"/>
</dbReference>
<dbReference type="AlphaFoldDB" id="A0A0G1P1G3"/>
<dbReference type="InterPro" id="IPR026350">
    <property type="entry name" value="GxxExxY"/>
</dbReference>
<evidence type="ECO:0008006" key="3">
    <source>
        <dbReference type="Google" id="ProtNLM"/>
    </source>
</evidence>
<evidence type="ECO:0000313" key="2">
    <source>
        <dbReference type="Proteomes" id="UP000034175"/>
    </source>
</evidence>
<sequence>MGTDIRTNTKKVSPAVIYPELSYNLVGIFFEVHKELGLYGREKQYADYIEQKLKNKKISYKRELAIGNTGNILDFLVDEKIILELKAKRMLTPEDYRQTQHYLQETNIRLGLLVNFREKIVKPIRIVRIGNPKKL</sequence>
<dbReference type="EMBL" id="LCMA01000008">
    <property type="protein sequence ID" value="KKU26566.1"/>
    <property type="molecule type" value="Genomic_DNA"/>
</dbReference>
<evidence type="ECO:0000313" key="1">
    <source>
        <dbReference type="EMBL" id="KKU26566.1"/>
    </source>
</evidence>
<organism evidence="1 2">
    <name type="scientific">Candidatus Magasanikbacteria bacterium GW2011_GWA2_46_17</name>
    <dbReference type="NCBI Taxonomy" id="1619042"/>
    <lineage>
        <taxon>Bacteria</taxon>
        <taxon>Candidatus Magasanikiibacteriota</taxon>
    </lineage>
</organism>
<dbReference type="Pfam" id="PF13366">
    <property type="entry name" value="PDDEXK_3"/>
    <property type="match status" value="1"/>
</dbReference>
<reference evidence="1 2" key="1">
    <citation type="journal article" date="2015" name="Nature">
        <title>rRNA introns, odd ribosomes, and small enigmatic genomes across a large radiation of phyla.</title>
        <authorList>
            <person name="Brown C.T."/>
            <person name="Hug L.A."/>
            <person name="Thomas B.C."/>
            <person name="Sharon I."/>
            <person name="Castelle C.J."/>
            <person name="Singh A."/>
            <person name="Wilkins M.J."/>
            <person name="Williams K.H."/>
            <person name="Banfield J.F."/>
        </authorList>
    </citation>
    <scope>NUCLEOTIDE SEQUENCE [LARGE SCALE GENOMIC DNA]</scope>
</reference>
<gene>
    <name evidence="1" type="ORF">UX39_C0008G0029</name>
</gene>
<dbReference type="Proteomes" id="UP000034175">
    <property type="component" value="Unassembled WGS sequence"/>
</dbReference>
<name>A0A0G1P1G3_9BACT</name>
<comment type="caution">
    <text evidence="1">The sequence shown here is derived from an EMBL/GenBank/DDBJ whole genome shotgun (WGS) entry which is preliminary data.</text>
</comment>
<protein>
    <recommendedName>
        <fullName evidence="3">GxxExxY protein</fullName>
    </recommendedName>
</protein>
<accession>A0A0G1P1G3</accession>
<proteinExistence type="predicted"/>